<evidence type="ECO:0000313" key="1">
    <source>
        <dbReference type="EMBL" id="KIK21545.1"/>
    </source>
</evidence>
<evidence type="ECO:0000313" key="2">
    <source>
        <dbReference type="Proteomes" id="UP000054018"/>
    </source>
</evidence>
<accession>A0A0C9YA39</accession>
<name>A0A0C9YA39_9AGAM</name>
<dbReference type="EMBL" id="KN833751">
    <property type="protein sequence ID" value="KIK21545.1"/>
    <property type="molecule type" value="Genomic_DNA"/>
</dbReference>
<keyword evidence="2" id="KW-1185">Reference proteome</keyword>
<reference evidence="1 2" key="1">
    <citation type="submission" date="2014-04" db="EMBL/GenBank/DDBJ databases">
        <authorList>
            <consortium name="DOE Joint Genome Institute"/>
            <person name="Kuo A."/>
            <person name="Kohler A."/>
            <person name="Costa M.D."/>
            <person name="Nagy L.G."/>
            <person name="Floudas D."/>
            <person name="Copeland A."/>
            <person name="Barry K.W."/>
            <person name="Cichocki N."/>
            <person name="Veneault-Fourrey C."/>
            <person name="LaButti K."/>
            <person name="Lindquist E.A."/>
            <person name="Lipzen A."/>
            <person name="Lundell T."/>
            <person name="Morin E."/>
            <person name="Murat C."/>
            <person name="Sun H."/>
            <person name="Tunlid A."/>
            <person name="Henrissat B."/>
            <person name="Grigoriev I.V."/>
            <person name="Hibbett D.S."/>
            <person name="Martin F."/>
            <person name="Nordberg H.P."/>
            <person name="Cantor M.N."/>
            <person name="Hua S.X."/>
        </authorList>
    </citation>
    <scope>NUCLEOTIDE SEQUENCE [LARGE SCALE GENOMIC DNA]</scope>
    <source>
        <strain evidence="1 2">441</strain>
    </source>
</reference>
<dbReference type="AlphaFoldDB" id="A0A0C9YA39"/>
<reference evidence="2" key="2">
    <citation type="submission" date="2015-01" db="EMBL/GenBank/DDBJ databases">
        <title>Evolutionary Origins and Diversification of the Mycorrhizal Mutualists.</title>
        <authorList>
            <consortium name="DOE Joint Genome Institute"/>
            <consortium name="Mycorrhizal Genomics Consortium"/>
            <person name="Kohler A."/>
            <person name="Kuo A."/>
            <person name="Nagy L.G."/>
            <person name="Floudas D."/>
            <person name="Copeland A."/>
            <person name="Barry K.W."/>
            <person name="Cichocki N."/>
            <person name="Veneault-Fourrey C."/>
            <person name="LaButti K."/>
            <person name="Lindquist E.A."/>
            <person name="Lipzen A."/>
            <person name="Lundell T."/>
            <person name="Morin E."/>
            <person name="Murat C."/>
            <person name="Riley R."/>
            <person name="Ohm R."/>
            <person name="Sun H."/>
            <person name="Tunlid A."/>
            <person name="Henrissat B."/>
            <person name="Grigoriev I.V."/>
            <person name="Hibbett D.S."/>
            <person name="Martin F."/>
        </authorList>
    </citation>
    <scope>NUCLEOTIDE SEQUENCE [LARGE SCALE GENOMIC DNA]</scope>
    <source>
        <strain evidence="2">441</strain>
    </source>
</reference>
<sequence length="56" mass="6573">MGTGRKPDAEATQNMMNMWRKDINELMAWLDWNAWVKCRPECGPGLFLLDDAFEHM</sequence>
<dbReference type="Proteomes" id="UP000054018">
    <property type="component" value="Unassembled WGS sequence"/>
</dbReference>
<gene>
    <name evidence="1" type="ORF">PISMIDRAFT_681233</name>
</gene>
<organism evidence="1 2">
    <name type="scientific">Pisolithus microcarpus 441</name>
    <dbReference type="NCBI Taxonomy" id="765257"/>
    <lineage>
        <taxon>Eukaryota</taxon>
        <taxon>Fungi</taxon>
        <taxon>Dikarya</taxon>
        <taxon>Basidiomycota</taxon>
        <taxon>Agaricomycotina</taxon>
        <taxon>Agaricomycetes</taxon>
        <taxon>Agaricomycetidae</taxon>
        <taxon>Boletales</taxon>
        <taxon>Sclerodermatineae</taxon>
        <taxon>Pisolithaceae</taxon>
        <taxon>Pisolithus</taxon>
    </lineage>
</organism>
<proteinExistence type="predicted"/>
<feature type="non-terminal residue" evidence="1">
    <location>
        <position position="56"/>
    </location>
</feature>
<dbReference type="HOGENOM" id="CLU_3020009_0_0_1"/>
<protein>
    <submittedName>
        <fullName evidence="1">Uncharacterized protein</fullName>
    </submittedName>
</protein>
<dbReference type="OrthoDB" id="10261782at2759"/>